<gene>
    <name evidence="3" type="primary">def_1</name>
    <name evidence="2" type="synonym">def</name>
    <name evidence="3" type="ORF">Ark11_0311</name>
</gene>
<name>A0A0S4M2C8_9BURK</name>
<comment type="function">
    <text evidence="2">Removes the formyl group from the N-terminal Met of newly synthesized proteins. Requires at least a dipeptide for an efficient rate of reaction. N-terminal L-methionine is a prerequisite for activity but the enzyme has broad specificity at other positions.</text>
</comment>
<feature type="binding site" evidence="2">
    <location>
        <position position="137"/>
    </location>
    <ligand>
        <name>Fe cation</name>
        <dbReference type="ChEBI" id="CHEBI:24875"/>
    </ligand>
</feature>
<comment type="cofactor">
    <cofactor evidence="2">
        <name>Fe(2+)</name>
        <dbReference type="ChEBI" id="CHEBI:29033"/>
    </cofactor>
    <text evidence="2">Binds 1 Fe(2+) ion.</text>
</comment>
<dbReference type="Gene3D" id="3.90.45.10">
    <property type="entry name" value="Peptide deformylase"/>
    <property type="match status" value="1"/>
</dbReference>
<feature type="binding site" evidence="2">
    <location>
        <position position="133"/>
    </location>
    <ligand>
        <name>Fe cation</name>
        <dbReference type="ChEBI" id="CHEBI:24875"/>
    </ligand>
</feature>
<dbReference type="PIRSF" id="PIRSF004749">
    <property type="entry name" value="Pep_def"/>
    <property type="match status" value="1"/>
</dbReference>
<evidence type="ECO:0000313" key="3">
    <source>
        <dbReference type="EMBL" id="CUT17167.1"/>
    </source>
</evidence>
<feature type="binding site" evidence="2">
    <location>
        <position position="91"/>
    </location>
    <ligand>
        <name>Fe cation</name>
        <dbReference type="ChEBI" id="CHEBI:24875"/>
    </ligand>
</feature>
<dbReference type="Proteomes" id="UP000198651">
    <property type="component" value="Chromosome I"/>
</dbReference>
<dbReference type="PATRIC" id="fig|1561003.3.peg.318"/>
<dbReference type="GO" id="GO:0006412">
    <property type="term" value="P:translation"/>
    <property type="evidence" value="ECO:0007669"/>
    <property type="project" value="UniProtKB-UniRule"/>
</dbReference>
<sequence length="165" mass="18354">MTILTILSYPDSRLRVKADPVTSFCASLAILADGMADTMYHYKGIGLAATQVDARKRIIVVDVSEKQNDLRVFVNPNVIESSGKVVTREGCLSVPDVLGYVERPSKILLEYYTLRGKRCTMEADGLLAVCVQHEIDHLDGKVFIDHLEESERLKAESFFSSTNVD</sequence>
<dbReference type="AlphaFoldDB" id="A0A0S4M2C8"/>
<dbReference type="PANTHER" id="PTHR10458:SF22">
    <property type="entry name" value="PEPTIDE DEFORMYLASE"/>
    <property type="match status" value="1"/>
</dbReference>
<dbReference type="GO" id="GO:0046872">
    <property type="term" value="F:metal ion binding"/>
    <property type="evidence" value="ECO:0007669"/>
    <property type="project" value="UniProtKB-KW"/>
</dbReference>
<dbReference type="PANTHER" id="PTHR10458">
    <property type="entry name" value="PEPTIDE DEFORMYLASE"/>
    <property type="match status" value="1"/>
</dbReference>
<dbReference type="HAMAP" id="MF_00163">
    <property type="entry name" value="Pep_deformylase"/>
    <property type="match status" value="1"/>
</dbReference>
<dbReference type="STRING" id="1561003.Ark11_0311"/>
<dbReference type="PRINTS" id="PR01576">
    <property type="entry name" value="PDEFORMYLASE"/>
</dbReference>
<dbReference type="NCBIfam" id="TIGR00079">
    <property type="entry name" value="pept_deformyl"/>
    <property type="match status" value="1"/>
</dbReference>
<evidence type="ECO:0000256" key="1">
    <source>
        <dbReference type="ARBA" id="ARBA00010759"/>
    </source>
</evidence>
<dbReference type="GO" id="GO:0042586">
    <property type="term" value="F:peptide deformylase activity"/>
    <property type="evidence" value="ECO:0007669"/>
    <property type="project" value="UniProtKB-UniRule"/>
</dbReference>
<evidence type="ECO:0000313" key="4">
    <source>
        <dbReference type="Proteomes" id="UP000198651"/>
    </source>
</evidence>
<proteinExistence type="inferred from homology"/>
<evidence type="ECO:0000256" key="2">
    <source>
        <dbReference type="HAMAP-Rule" id="MF_00163"/>
    </source>
</evidence>
<feature type="active site" evidence="2">
    <location>
        <position position="134"/>
    </location>
</feature>
<dbReference type="Pfam" id="PF01327">
    <property type="entry name" value="Pep_deformylase"/>
    <property type="match status" value="1"/>
</dbReference>
<dbReference type="EC" id="3.5.1.88" evidence="2"/>
<keyword evidence="4" id="KW-1185">Reference proteome</keyword>
<dbReference type="CDD" id="cd00487">
    <property type="entry name" value="Pep_deformylase"/>
    <property type="match status" value="1"/>
</dbReference>
<dbReference type="OrthoDB" id="9804313at2"/>
<accession>A0A0S4M2C8</accession>
<dbReference type="NCBIfam" id="NF001159">
    <property type="entry name" value="PRK00150.1-3"/>
    <property type="match status" value="1"/>
</dbReference>
<organism evidence="3 4">
    <name type="scientific">Candidatus Ichthyocystis hellenicum</name>
    <dbReference type="NCBI Taxonomy" id="1561003"/>
    <lineage>
        <taxon>Bacteria</taxon>
        <taxon>Pseudomonadati</taxon>
        <taxon>Pseudomonadota</taxon>
        <taxon>Betaproteobacteria</taxon>
        <taxon>Burkholderiales</taxon>
        <taxon>Candidatus Ichthyocystis</taxon>
    </lineage>
</organism>
<dbReference type="InterPro" id="IPR036821">
    <property type="entry name" value="Peptide_deformylase_sf"/>
</dbReference>
<reference evidence="4" key="1">
    <citation type="submission" date="2015-11" db="EMBL/GenBank/DDBJ databases">
        <authorList>
            <person name="Seth-Smith H.M.B."/>
        </authorList>
    </citation>
    <scope>NUCLEOTIDE SEQUENCE [LARGE SCALE GENOMIC DNA]</scope>
    <source>
        <strain evidence="4">2013Ark11</strain>
    </source>
</reference>
<dbReference type="SUPFAM" id="SSF56420">
    <property type="entry name" value="Peptide deformylase"/>
    <property type="match status" value="1"/>
</dbReference>
<keyword evidence="2" id="KW-0479">Metal-binding</keyword>
<comment type="catalytic activity">
    <reaction evidence="2">
        <text>N-terminal N-formyl-L-methionyl-[peptide] + H2O = N-terminal L-methionyl-[peptide] + formate</text>
        <dbReference type="Rhea" id="RHEA:24420"/>
        <dbReference type="Rhea" id="RHEA-COMP:10639"/>
        <dbReference type="Rhea" id="RHEA-COMP:10640"/>
        <dbReference type="ChEBI" id="CHEBI:15377"/>
        <dbReference type="ChEBI" id="CHEBI:15740"/>
        <dbReference type="ChEBI" id="CHEBI:49298"/>
        <dbReference type="ChEBI" id="CHEBI:64731"/>
        <dbReference type="EC" id="3.5.1.88"/>
    </reaction>
</comment>
<comment type="similarity">
    <text evidence="1 2">Belongs to the polypeptide deformylase family.</text>
</comment>
<keyword evidence="2" id="KW-0648">Protein biosynthesis</keyword>
<keyword evidence="2" id="KW-0408">Iron</keyword>
<dbReference type="InterPro" id="IPR023635">
    <property type="entry name" value="Peptide_deformylase"/>
</dbReference>
<protein>
    <recommendedName>
        <fullName evidence="2">Peptide deformylase</fullName>
        <shortName evidence="2">PDF</shortName>
        <ecNumber evidence="2">3.5.1.88</ecNumber>
    </recommendedName>
    <alternativeName>
        <fullName evidence="2">Polypeptide deformylase</fullName>
    </alternativeName>
</protein>
<dbReference type="EMBL" id="LN906597">
    <property type="protein sequence ID" value="CUT17167.1"/>
    <property type="molecule type" value="Genomic_DNA"/>
</dbReference>
<dbReference type="RefSeq" id="WP_092342778.1">
    <property type="nucleotide sequence ID" value="NZ_FLSL01000089.1"/>
</dbReference>
<keyword evidence="2" id="KW-0378">Hydrolase</keyword>